<keyword evidence="1" id="KW-0805">Transcription regulation</keyword>
<dbReference type="EMBL" id="CP018906">
    <property type="protein sequence ID" value="AQW20752.1"/>
    <property type="molecule type" value="Genomic_DNA"/>
</dbReference>
<dbReference type="SUPFAM" id="SSF46689">
    <property type="entry name" value="Homeodomain-like"/>
    <property type="match status" value="1"/>
</dbReference>
<dbReference type="eggNOG" id="COG2207">
    <property type="taxonomic scope" value="Bacteria"/>
</dbReference>
<gene>
    <name evidence="5" type="ORF">PL11_001890</name>
</gene>
<organism evidence="5 6">
    <name type="scientific">Lentilactobacillus curieae</name>
    <dbReference type="NCBI Taxonomy" id="1138822"/>
    <lineage>
        <taxon>Bacteria</taxon>
        <taxon>Bacillati</taxon>
        <taxon>Bacillota</taxon>
        <taxon>Bacilli</taxon>
        <taxon>Lactobacillales</taxon>
        <taxon>Lactobacillaceae</taxon>
        <taxon>Lentilactobacillus</taxon>
    </lineage>
</organism>
<protein>
    <submittedName>
        <fullName evidence="5">AraC family transcriptional regulator</fullName>
    </submittedName>
</protein>
<keyword evidence="3" id="KW-0804">Transcription</keyword>
<accession>A0A1S6QGM1</accession>
<dbReference type="SUPFAM" id="SSF51215">
    <property type="entry name" value="Regulatory protein AraC"/>
    <property type="match status" value="1"/>
</dbReference>
<evidence type="ECO:0000259" key="4">
    <source>
        <dbReference type="PROSITE" id="PS01124"/>
    </source>
</evidence>
<keyword evidence="6" id="KW-1185">Reference proteome</keyword>
<dbReference type="Gene3D" id="1.10.10.60">
    <property type="entry name" value="Homeodomain-like"/>
    <property type="match status" value="2"/>
</dbReference>
<dbReference type="AlphaFoldDB" id="A0A1S6QGM1"/>
<name>A0A1S6QGM1_9LACO</name>
<feature type="domain" description="HTH araC/xylS-type" evidence="4">
    <location>
        <begin position="187"/>
        <end position="282"/>
    </location>
</feature>
<dbReference type="InterPro" id="IPR037923">
    <property type="entry name" value="HTH-like"/>
</dbReference>
<dbReference type="GO" id="GO:0043565">
    <property type="term" value="F:sequence-specific DNA binding"/>
    <property type="evidence" value="ECO:0007669"/>
    <property type="project" value="InterPro"/>
</dbReference>
<keyword evidence="2" id="KW-0238">DNA-binding</keyword>
<evidence type="ECO:0000256" key="3">
    <source>
        <dbReference type="ARBA" id="ARBA00023163"/>
    </source>
</evidence>
<dbReference type="Pfam" id="PF02311">
    <property type="entry name" value="AraC_binding"/>
    <property type="match status" value="1"/>
</dbReference>
<dbReference type="SMART" id="SM00342">
    <property type="entry name" value="HTH_ARAC"/>
    <property type="match status" value="1"/>
</dbReference>
<dbReference type="InterPro" id="IPR003313">
    <property type="entry name" value="AraC-bd"/>
</dbReference>
<dbReference type="OrthoDB" id="9813413at2"/>
<evidence type="ECO:0000313" key="5">
    <source>
        <dbReference type="EMBL" id="AQW20752.1"/>
    </source>
</evidence>
<dbReference type="RefSeq" id="WP_035165951.1">
    <property type="nucleotide sequence ID" value="NZ_CP018906.1"/>
</dbReference>
<evidence type="ECO:0000256" key="1">
    <source>
        <dbReference type="ARBA" id="ARBA00023015"/>
    </source>
</evidence>
<dbReference type="PROSITE" id="PS01124">
    <property type="entry name" value="HTH_ARAC_FAMILY_2"/>
    <property type="match status" value="1"/>
</dbReference>
<dbReference type="PANTHER" id="PTHR43280">
    <property type="entry name" value="ARAC-FAMILY TRANSCRIPTIONAL REGULATOR"/>
    <property type="match status" value="1"/>
</dbReference>
<dbReference type="PANTHER" id="PTHR43280:SF28">
    <property type="entry name" value="HTH-TYPE TRANSCRIPTIONAL ACTIVATOR RHAS"/>
    <property type="match status" value="1"/>
</dbReference>
<sequence length="282" mass="32899">MESNQVLSISCVPMPVFIEGGIAHFIKGDNHPDGDDLPYFVMILLEKGHLYLSEDDNDYIIEPGQMFILQPMHHHYSWKPVEEETDYYWLHFYVSGNWKQSDHPVRQPSKIEVPNLHYSPPDLTLYLNKQQDLSELSGLTDKIDVIFESSFENAELGFWRSQQQFINVLQYLQSNVEVATSSQRLASQVIKYLKNNYADEINNELLSKQFHTHESYIIRSVKNTYGITPNKYLTRVRIDEAKNLLLNSDKSVSEISEEVGFQNVYYFSTVFKKQEKITNRIS</sequence>
<dbReference type="InterPro" id="IPR018060">
    <property type="entry name" value="HTH_AraC"/>
</dbReference>
<reference evidence="5 6" key="1">
    <citation type="journal article" date="2015" name="Genome Announc.">
        <title>Genome Sequence of Lactobacillus curieae CCTCC M 2011381T, a Novel Producer of Gamma-aminobutyric Acid.</title>
        <authorList>
            <person name="Wang Y."/>
            <person name="Wang Y."/>
            <person name="Lang C."/>
            <person name="Wei D."/>
            <person name="Xu P."/>
            <person name="Xie J."/>
        </authorList>
    </citation>
    <scope>NUCLEOTIDE SEQUENCE [LARGE SCALE GENOMIC DNA]</scope>
    <source>
        <strain evidence="5 6">CCTCC M 2011381</strain>
    </source>
</reference>
<dbReference type="Proteomes" id="UP000030361">
    <property type="component" value="Chromosome"/>
</dbReference>
<evidence type="ECO:0000313" key="6">
    <source>
        <dbReference type="Proteomes" id="UP000030361"/>
    </source>
</evidence>
<dbReference type="InterPro" id="IPR009057">
    <property type="entry name" value="Homeodomain-like_sf"/>
</dbReference>
<proteinExistence type="predicted"/>
<evidence type="ECO:0000256" key="2">
    <source>
        <dbReference type="ARBA" id="ARBA00023125"/>
    </source>
</evidence>
<dbReference type="GO" id="GO:0003700">
    <property type="term" value="F:DNA-binding transcription factor activity"/>
    <property type="evidence" value="ECO:0007669"/>
    <property type="project" value="InterPro"/>
</dbReference>
<dbReference type="Pfam" id="PF12833">
    <property type="entry name" value="HTH_18"/>
    <property type="match status" value="1"/>
</dbReference>
<dbReference type="KEGG" id="lcu:PL11_001890"/>